<evidence type="ECO:0000256" key="3">
    <source>
        <dbReference type="PROSITE-ProRule" id="PRU00339"/>
    </source>
</evidence>
<keyword evidence="4" id="KW-1133">Transmembrane helix</keyword>
<evidence type="ECO:0000313" key="5">
    <source>
        <dbReference type="EMBL" id="GAA0731576.1"/>
    </source>
</evidence>
<dbReference type="EMBL" id="BAAAGE010000006">
    <property type="protein sequence ID" value="GAA0731576.1"/>
    <property type="molecule type" value="Genomic_DNA"/>
</dbReference>
<feature type="transmembrane region" description="Helical" evidence="4">
    <location>
        <begin position="180"/>
        <end position="210"/>
    </location>
</feature>
<dbReference type="SMART" id="SM00028">
    <property type="entry name" value="TPR"/>
    <property type="match status" value="5"/>
</dbReference>
<feature type="repeat" description="TPR" evidence="3">
    <location>
        <begin position="469"/>
        <end position="502"/>
    </location>
</feature>
<evidence type="ECO:0000256" key="2">
    <source>
        <dbReference type="ARBA" id="ARBA00022803"/>
    </source>
</evidence>
<dbReference type="InterPro" id="IPR011990">
    <property type="entry name" value="TPR-like_helical_dom_sf"/>
</dbReference>
<dbReference type="Gene3D" id="1.25.40.10">
    <property type="entry name" value="Tetratricopeptide repeat domain"/>
    <property type="match status" value="2"/>
</dbReference>
<keyword evidence="2 3" id="KW-0802">TPR repeat</keyword>
<organism evidence="5 6">
    <name type="scientific">Aquimarina litoralis</name>
    <dbReference type="NCBI Taxonomy" id="584605"/>
    <lineage>
        <taxon>Bacteria</taxon>
        <taxon>Pseudomonadati</taxon>
        <taxon>Bacteroidota</taxon>
        <taxon>Flavobacteriia</taxon>
        <taxon>Flavobacteriales</taxon>
        <taxon>Flavobacteriaceae</taxon>
        <taxon>Aquimarina</taxon>
    </lineage>
</organism>
<dbReference type="Proteomes" id="UP001501758">
    <property type="component" value="Unassembled WGS sequence"/>
</dbReference>
<dbReference type="SUPFAM" id="SSF48452">
    <property type="entry name" value="TPR-like"/>
    <property type="match status" value="1"/>
</dbReference>
<feature type="transmembrane region" description="Helical" evidence="4">
    <location>
        <begin position="12"/>
        <end position="30"/>
    </location>
</feature>
<evidence type="ECO:0000256" key="4">
    <source>
        <dbReference type="SAM" id="Phobius"/>
    </source>
</evidence>
<keyword evidence="6" id="KW-1185">Reference proteome</keyword>
<dbReference type="PANTHER" id="PTHR44227:SF3">
    <property type="entry name" value="PROTEIN O-MANNOSYL-TRANSFERASE TMTC4"/>
    <property type="match status" value="1"/>
</dbReference>
<dbReference type="InterPro" id="IPR052346">
    <property type="entry name" value="O-mannosyl-transferase_TMTC"/>
</dbReference>
<feature type="transmembrane region" description="Helical" evidence="4">
    <location>
        <begin position="127"/>
        <end position="142"/>
    </location>
</feature>
<evidence type="ECO:0008006" key="7">
    <source>
        <dbReference type="Google" id="ProtNLM"/>
    </source>
</evidence>
<dbReference type="Pfam" id="PF14559">
    <property type="entry name" value="TPR_19"/>
    <property type="match status" value="1"/>
</dbReference>
<dbReference type="PANTHER" id="PTHR44227">
    <property type="match status" value="1"/>
</dbReference>
<evidence type="ECO:0000313" key="6">
    <source>
        <dbReference type="Proteomes" id="UP001501758"/>
    </source>
</evidence>
<reference evidence="6" key="1">
    <citation type="journal article" date="2019" name="Int. J. Syst. Evol. Microbiol.">
        <title>The Global Catalogue of Microorganisms (GCM) 10K type strain sequencing project: providing services to taxonomists for standard genome sequencing and annotation.</title>
        <authorList>
            <consortium name="The Broad Institute Genomics Platform"/>
            <consortium name="The Broad Institute Genome Sequencing Center for Infectious Disease"/>
            <person name="Wu L."/>
            <person name="Ma J."/>
        </authorList>
    </citation>
    <scope>NUCLEOTIDE SEQUENCE [LARGE SCALE GENOMIC DNA]</scope>
    <source>
        <strain evidence="6">JCM 15974</strain>
    </source>
</reference>
<feature type="transmembrane region" description="Helical" evidence="4">
    <location>
        <begin position="304"/>
        <end position="323"/>
    </location>
</feature>
<accession>A0ABP3UGD9</accession>
<comment type="caution">
    <text evidence="5">The sequence shown here is derived from an EMBL/GenBank/DDBJ whole genome shotgun (WGS) entry which is preliminary data.</text>
</comment>
<feature type="transmembrane region" description="Helical" evidence="4">
    <location>
        <begin position="392"/>
        <end position="411"/>
    </location>
</feature>
<sequence>MFKNSTSKKFEIRILTIILISTFLLYLNHFNNPFIFDDTHTIESNNSIRTLNNWTTFFTDADTFSSLPANRAYRPMITLMNAIDYNIAGELDPSYFHYHIFFWFLVLIVFVFVLCKHIYKISLKKDKYAGIVALFSIAWFAFHTGNAETINYICARSDSFSTLCIVASLLLYINPFSRKWHLYIITMIIGIWTKQTGVMFFPILVTYIILFEEHTFLTDFRTETRTKTISILKKVLPTGIIASFLFILNQYYLTPESTDSTNFSVTRFEYISTQWYVIKHYLSNFFLPINLSADPDIAIIKPWYNFKILSGLIIIIVLFYLMIKTSLKKELRPIAFGIAWFFIALLPTTLNPLFQIANDHRMFFPFIGLFIAVPYSVLILVKNQKVFEQKKLLYLIPVTLFILAGNAYGTVQRNKVWNSHESLWLDVTIKSPKNGRGQMNYGLTQMEKGNYDIALEYFEKANSLSPNYYILHTNLAILYSAKKDFQKAESYFDSAIKLNTNSPSPHYFFAQYLSDQKRYLEAKKQVEIALQKSPNHIQSKNLLDKISKNSIKTNEELHSLQTQVENSEDPTKLLNISLKYYQIQEYKLVISTCKKILKIDPKNAYAYNNICSAYNQLKKWELGAKACKKAIEIMPNYELAKNNLKWALNNLEKANKE</sequence>
<gene>
    <name evidence="5" type="ORF">GCM10009430_43900</name>
</gene>
<keyword evidence="4" id="KW-0472">Membrane</keyword>
<keyword evidence="4" id="KW-0812">Transmembrane</keyword>
<feature type="transmembrane region" description="Helical" evidence="4">
    <location>
        <begin position="231"/>
        <end position="253"/>
    </location>
</feature>
<feature type="transmembrane region" description="Helical" evidence="4">
    <location>
        <begin position="95"/>
        <end position="115"/>
    </location>
</feature>
<dbReference type="RefSeq" id="WP_343914396.1">
    <property type="nucleotide sequence ID" value="NZ_BAAAGE010000006.1"/>
</dbReference>
<feature type="transmembrane region" description="Helical" evidence="4">
    <location>
        <begin position="362"/>
        <end position="380"/>
    </location>
</feature>
<dbReference type="InterPro" id="IPR019734">
    <property type="entry name" value="TPR_rpt"/>
</dbReference>
<name>A0ABP3UGD9_9FLAO</name>
<keyword evidence="1" id="KW-0677">Repeat</keyword>
<proteinExistence type="predicted"/>
<protein>
    <recommendedName>
        <fullName evidence="7">Tetratricopeptide repeat protein</fullName>
    </recommendedName>
</protein>
<evidence type="ECO:0000256" key="1">
    <source>
        <dbReference type="ARBA" id="ARBA00022737"/>
    </source>
</evidence>
<feature type="transmembrane region" description="Helical" evidence="4">
    <location>
        <begin position="335"/>
        <end position="356"/>
    </location>
</feature>
<dbReference type="PROSITE" id="PS50005">
    <property type="entry name" value="TPR"/>
    <property type="match status" value="2"/>
</dbReference>
<feature type="repeat" description="TPR" evidence="3">
    <location>
        <begin position="435"/>
        <end position="468"/>
    </location>
</feature>